<name>A0A6J6XQ29_9ZZZZ</name>
<reference evidence="1" key="1">
    <citation type="submission" date="2020-05" db="EMBL/GenBank/DDBJ databases">
        <authorList>
            <person name="Chiriac C."/>
            <person name="Salcher M."/>
            <person name="Ghai R."/>
            <person name="Kavagutti S V."/>
        </authorList>
    </citation>
    <scope>NUCLEOTIDE SEQUENCE</scope>
</reference>
<organism evidence="1">
    <name type="scientific">freshwater metagenome</name>
    <dbReference type="NCBI Taxonomy" id="449393"/>
    <lineage>
        <taxon>unclassified sequences</taxon>
        <taxon>metagenomes</taxon>
        <taxon>ecological metagenomes</taxon>
    </lineage>
</organism>
<protein>
    <submittedName>
        <fullName evidence="1">Unannotated protein</fullName>
    </submittedName>
</protein>
<gene>
    <name evidence="1" type="ORF">UFOPK3024_00489</name>
</gene>
<accession>A0A6J6XQ29</accession>
<sequence length="87" mass="9315">MIDKLRRHDHVGLFGSSQINHAHRSGEIGLNISGDSVLAGRNANLTNGRTITGGVTDDGRGLAHSNLNTVNWLWSSAVSIARPRAVF</sequence>
<dbReference type="EMBL" id="CAFAAK010000084">
    <property type="protein sequence ID" value="CAB4798952.1"/>
    <property type="molecule type" value="Genomic_DNA"/>
</dbReference>
<proteinExistence type="predicted"/>
<dbReference type="AlphaFoldDB" id="A0A6J6XQ29"/>
<evidence type="ECO:0000313" key="1">
    <source>
        <dbReference type="EMBL" id="CAB4798952.1"/>
    </source>
</evidence>